<reference evidence="2 3" key="1">
    <citation type="journal article" date="2018" name="Sci. Rep.">
        <title>Genomic signatures of local adaptation to the degree of environmental predictability in rotifers.</title>
        <authorList>
            <person name="Franch-Gras L."/>
            <person name="Hahn C."/>
            <person name="Garcia-Roger E.M."/>
            <person name="Carmona M.J."/>
            <person name="Serra M."/>
            <person name="Gomez A."/>
        </authorList>
    </citation>
    <scope>NUCLEOTIDE SEQUENCE [LARGE SCALE GENOMIC DNA]</scope>
    <source>
        <strain evidence="2">HYR1</strain>
    </source>
</reference>
<name>A0A3M7PY98_BRAPC</name>
<dbReference type="EMBL" id="REGN01008406">
    <property type="protein sequence ID" value="RNA03648.1"/>
    <property type="molecule type" value="Genomic_DNA"/>
</dbReference>
<dbReference type="AlphaFoldDB" id="A0A3M7PY98"/>
<feature type="transmembrane region" description="Helical" evidence="1">
    <location>
        <begin position="74"/>
        <end position="98"/>
    </location>
</feature>
<evidence type="ECO:0000313" key="3">
    <source>
        <dbReference type="Proteomes" id="UP000276133"/>
    </source>
</evidence>
<evidence type="ECO:0000313" key="2">
    <source>
        <dbReference type="EMBL" id="RNA03648.1"/>
    </source>
</evidence>
<accession>A0A3M7PY98</accession>
<dbReference type="Proteomes" id="UP000276133">
    <property type="component" value="Unassembled WGS sequence"/>
</dbReference>
<protein>
    <submittedName>
        <fullName evidence="2">Uncharacterized protein</fullName>
    </submittedName>
</protein>
<comment type="caution">
    <text evidence="2">The sequence shown here is derived from an EMBL/GenBank/DDBJ whole genome shotgun (WGS) entry which is preliminary data.</text>
</comment>
<organism evidence="2 3">
    <name type="scientific">Brachionus plicatilis</name>
    <name type="common">Marine rotifer</name>
    <name type="synonym">Brachionus muelleri</name>
    <dbReference type="NCBI Taxonomy" id="10195"/>
    <lineage>
        <taxon>Eukaryota</taxon>
        <taxon>Metazoa</taxon>
        <taxon>Spiralia</taxon>
        <taxon>Gnathifera</taxon>
        <taxon>Rotifera</taxon>
        <taxon>Eurotatoria</taxon>
        <taxon>Monogononta</taxon>
        <taxon>Pseudotrocha</taxon>
        <taxon>Ploima</taxon>
        <taxon>Brachionidae</taxon>
        <taxon>Brachionus</taxon>
    </lineage>
</organism>
<sequence length="156" mass="17378">MALYAVKCVLVTTTSASEHAFCPSAQFDSGRFAQQRGDHLFGLRADFFFLHFFDHCAKVLHVQDAIAFFHLGRVFIVVQVIVHITHVLVTLTLVIFAITGVFSPSRLECLLFIVFSSQQYSGATRVACKIEKALSSSLATLLKLSSYNELPRPHTE</sequence>
<keyword evidence="1" id="KW-0472">Membrane</keyword>
<keyword evidence="1" id="KW-0812">Transmembrane</keyword>
<gene>
    <name evidence="2" type="ORF">BpHYR1_031539</name>
</gene>
<keyword evidence="1" id="KW-1133">Transmembrane helix</keyword>
<keyword evidence="3" id="KW-1185">Reference proteome</keyword>
<proteinExistence type="predicted"/>
<evidence type="ECO:0000256" key="1">
    <source>
        <dbReference type="SAM" id="Phobius"/>
    </source>
</evidence>